<dbReference type="Gene3D" id="2.30.30.40">
    <property type="entry name" value="SH3 Domains"/>
    <property type="match status" value="1"/>
</dbReference>
<dbReference type="RefSeq" id="WP_107137469.1">
    <property type="nucleotide sequence ID" value="NZ_PYSV01000005.1"/>
</dbReference>
<dbReference type="NCBIfam" id="TIGR03804">
    <property type="entry name" value="para_beta_helix"/>
    <property type="match status" value="1"/>
</dbReference>
<evidence type="ECO:0000256" key="2">
    <source>
        <dbReference type="ARBA" id="ARBA00022737"/>
    </source>
</evidence>
<dbReference type="GO" id="GO:0006511">
    <property type="term" value="P:ubiquitin-dependent protein catabolic process"/>
    <property type="evidence" value="ECO:0007669"/>
    <property type="project" value="TreeGrafter"/>
</dbReference>
<dbReference type="SMART" id="SM00220">
    <property type="entry name" value="S_TKc"/>
    <property type="match status" value="1"/>
</dbReference>
<dbReference type="InterPro" id="IPR051550">
    <property type="entry name" value="SCF-Subunits/Alg-Epimerases"/>
</dbReference>
<evidence type="ECO:0000256" key="3">
    <source>
        <dbReference type="ARBA" id="ARBA00022786"/>
    </source>
</evidence>
<organism evidence="7 8">
    <name type="scientific">Deinococcus arcticus</name>
    <dbReference type="NCBI Taxonomy" id="2136176"/>
    <lineage>
        <taxon>Bacteria</taxon>
        <taxon>Thermotogati</taxon>
        <taxon>Deinococcota</taxon>
        <taxon>Deinococci</taxon>
        <taxon>Deinococcales</taxon>
        <taxon>Deinococcaceae</taxon>
        <taxon>Deinococcus</taxon>
    </lineage>
</organism>
<dbReference type="Pfam" id="PF08239">
    <property type="entry name" value="SH3_3"/>
    <property type="match status" value="1"/>
</dbReference>
<dbReference type="PROSITE" id="PS51781">
    <property type="entry name" value="SH3B"/>
    <property type="match status" value="1"/>
</dbReference>
<keyword evidence="7" id="KW-0808">Transferase</keyword>
<keyword evidence="8" id="KW-1185">Reference proteome</keyword>
<dbReference type="InterPro" id="IPR039448">
    <property type="entry name" value="Beta_helix"/>
</dbReference>
<comment type="caution">
    <text evidence="7">The sequence shown here is derived from an EMBL/GenBank/DDBJ whole genome shotgun (WGS) entry which is preliminary data.</text>
</comment>
<evidence type="ECO:0000313" key="8">
    <source>
        <dbReference type="Proteomes" id="UP000240317"/>
    </source>
</evidence>
<dbReference type="EMBL" id="PYSV01000005">
    <property type="protein sequence ID" value="PTA68595.1"/>
    <property type="molecule type" value="Genomic_DNA"/>
</dbReference>
<evidence type="ECO:0000259" key="5">
    <source>
        <dbReference type="PROSITE" id="PS50011"/>
    </source>
</evidence>
<keyword evidence="3" id="KW-0833">Ubl conjugation pathway</keyword>
<dbReference type="SUPFAM" id="SSF51126">
    <property type="entry name" value="Pectin lyase-like"/>
    <property type="match status" value="2"/>
</dbReference>
<dbReference type="Gene3D" id="3.30.200.20">
    <property type="entry name" value="Phosphorylase Kinase, domain 1"/>
    <property type="match status" value="1"/>
</dbReference>
<evidence type="ECO:0000313" key="7">
    <source>
        <dbReference type="EMBL" id="PTA68595.1"/>
    </source>
</evidence>
<reference evidence="7 8" key="1">
    <citation type="submission" date="2018-03" db="EMBL/GenBank/DDBJ databases">
        <title>Draft genome of Deinococcus sp. OD32.</title>
        <authorList>
            <person name="Wang X.-P."/>
            <person name="Du Z.-J."/>
        </authorList>
    </citation>
    <scope>NUCLEOTIDE SEQUENCE [LARGE SCALE GENOMIC DNA]</scope>
    <source>
        <strain evidence="7 8">OD32</strain>
    </source>
</reference>
<accession>A0A2T3W9M4</accession>
<feature type="compositionally biased region" description="Pro residues" evidence="4">
    <location>
        <begin position="277"/>
        <end position="289"/>
    </location>
</feature>
<comment type="pathway">
    <text evidence="1">Protein modification; protein ubiquitination.</text>
</comment>
<evidence type="ECO:0000259" key="6">
    <source>
        <dbReference type="PROSITE" id="PS51781"/>
    </source>
</evidence>
<dbReference type="Gene3D" id="2.160.20.10">
    <property type="entry name" value="Single-stranded right-handed beta-helix, Pectin lyase-like"/>
    <property type="match status" value="2"/>
</dbReference>
<dbReference type="SUPFAM" id="SSF56112">
    <property type="entry name" value="Protein kinase-like (PK-like)"/>
    <property type="match status" value="1"/>
</dbReference>
<dbReference type="Proteomes" id="UP000240317">
    <property type="component" value="Unassembled WGS sequence"/>
</dbReference>
<dbReference type="SMART" id="SM00287">
    <property type="entry name" value="SH3b"/>
    <property type="match status" value="1"/>
</dbReference>
<dbReference type="InterPro" id="IPR012334">
    <property type="entry name" value="Pectin_lyas_fold"/>
</dbReference>
<dbReference type="GO" id="GO:0004672">
    <property type="term" value="F:protein kinase activity"/>
    <property type="evidence" value="ECO:0007669"/>
    <property type="project" value="InterPro"/>
</dbReference>
<dbReference type="Pfam" id="PF00069">
    <property type="entry name" value="Pkinase"/>
    <property type="match status" value="1"/>
</dbReference>
<gene>
    <name evidence="7" type="ORF">C8263_07325</name>
</gene>
<dbReference type="AlphaFoldDB" id="A0A2T3W9M4"/>
<dbReference type="GO" id="GO:0005524">
    <property type="term" value="F:ATP binding"/>
    <property type="evidence" value="ECO:0007669"/>
    <property type="project" value="InterPro"/>
</dbReference>
<feature type="region of interest" description="Disordered" evidence="4">
    <location>
        <begin position="264"/>
        <end position="302"/>
    </location>
</feature>
<keyword evidence="7" id="KW-0418">Kinase</keyword>
<evidence type="ECO:0000256" key="4">
    <source>
        <dbReference type="SAM" id="MobiDB-lite"/>
    </source>
</evidence>
<dbReference type="InterPro" id="IPR006626">
    <property type="entry name" value="PbH1"/>
</dbReference>
<dbReference type="InterPro" id="IPR011050">
    <property type="entry name" value="Pectin_lyase_fold/virulence"/>
</dbReference>
<dbReference type="InterPro" id="IPR000719">
    <property type="entry name" value="Prot_kinase_dom"/>
</dbReference>
<feature type="domain" description="SH3b" evidence="6">
    <location>
        <begin position="372"/>
        <end position="435"/>
    </location>
</feature>
<dbReference type="PROSITE" id="PS50011">
    <property type="entry name" value="PROTEIN_KINASE_DOM"/>
    <property type="match status" value="1"/>
</dbReference>
<dbReference type="InterPro" id="IPR011009">
    <property type="entry name" value="Kinase-like_dom_sf"/>
</dbReference>
<dbReference type="InterPro" id="IPR007742">
    <property type="entry name" value="NosD_dom"/>
</dbReference>
<evidence type="ECO:0000256" key="1">
    <source>
        <dbReference type="ARBA" id="ARBA00004906"/>
    </source>
</evidence>
<dbReference type="InterPro" id="IPR003646">
    <property type="entry name" value="SH3-like_bac-type"/>
</dbReference>
<proteinExistence type="predicted"/>
<dbReference type="InterPro" id="IPR022441">
    <property type="entry name" value="Para_beta_helix_rpt-2"/>
</dbReference>
<dbReference type="Pfam" id="PF05048">
    <property type="entry name" value="NosD"/>
    <property type="match status" value="1"/>
</dbReference>
<dbReference type="PANTHER" id="PTHR22990:SF15">
    <property type="entry name" value="F-BOX ONLY PROTEIN 10"/>
    <property type="match status" value="1"/>
</dbReference>
<keyword evidence="2" id="KW-0677">Repeat</keyword>
<dbReference type="SMART" id="SM00710">
    <property type="entry name" value="PbH1"/>
    <property type="match status" value="13"/>
</dbReference>
<dbReference type="Pfam" id="PF13229">
    <property type="entry name" value="Beta_helix"/>
    <property type="match status" value="1"/>
</dbReference>
<sequence>MTEIYPEGTRLADKYTIREVVWQGPHEVLYRAQTDWGQPALISTFVIPNADAPSGQRLKQAFIRNARLLAQVQHRHVVRVLDLINEPHGPAVVFEDRLQTTLRSTLGVPLRPEAVGPITRTLFEALAAAHSQALLHARISPDTVWLDAQGEPVLGHFGLVTIALQEGRQAVASDPRYAAPERLAGGQLTPQTDIYALGATLLEVATGMTLPPASARQQGVPLPVLPAHVPGPVAQALQEALVLEASSRAVSASEVLEHLDRQVQSAQVAEEDTVPVQPEPPVETRPHAPPTGRSLPAQTPRKTIPPGLVWGVLTGLLLVGGTAAVLSRTASGFRSTTGPATVTSAAEPAMVADPAALSSAPAMPAEAADQVLRTEVVNTTTLNLRAEGNNTAAVLATLNRGASVEVYEVQGEWLRVQTSTGTRGWVNGTLTLPLISAEDTAVVVNAMQRGGTVELARGAYRLEAPLLLNRSVTVTGAGAKASVLFSSAPEDTVILQQADVTLMALGVTHIGGTPARTLLQDGGTLTLQSVLLSGAVRDSDAAEYGSGLWVKGGGEAEIDRATFTDNAFGLYVTDTSTVQVHASSFTANREGGLLFKDDSSGEVTTSAIEGNLAHGVHVFGAASPSFTENQIRRNRGRGMTVYGEGTPTVTRNTFEENGLQGIGVQDTAEPIMIKNTIQGNKESGITYFDNSGGVAQNNTIQANLTAGVRVTQYAAPTLDGNTITRNKENGIGYSDFASGDATGNTITNNEKPGISAWGDALPLLQNNVVADNRQSGIIMAERSTGRVVGNEITGNLLYGLIVTGQAAPEVVQNTVTGNRKGGIFYKQQAAGSGYGNSCYDNGGGDLLAELDQDNEGPEFSQDGCSVSY</sequence>
<feature type="domain" description="Protein kinase" evidence="5">
    <location>
        <begin position="15"/>
        <end position="261"/>
    </location>
</feature>
<dbReference type="OrthoDB" id="54426at2"/>
<dbReference type="Gene3D" id="1.10.510.10">
    <property type="entry name" value="Transferase(Phosphotransferase) domain 1"/>
    <property type="match status" value="1"/>
</dbReference>
<protein>
    <submittedName>
        <fullName evidence="7">Kinase</fullName>
    </submittedName>
</protein>
<dbReference type="PANTHER" id="PTHR22990">
    <property type="entry name" value="F-BOX ONLY PROTEIN"/>
    <property type="match status" value="1"/>
</dbReference>
<name>A0A2T3W9M4_9DEIO</name>